<feature type="region of interest" description="Disordered" evidence="1">
    <location>
        <begin position="1"/>
        <end position="21"/>
    </location>
</feature>
<keyword evidence="3" id="KW-1185">Reference proteome</keyword>
<feature type="region of interest" description="Disordered" evidence="1">
    <location>
        <begin position="34"/>
        <end position="57"/>
    </location>
</feature>
<name>A0A2U8FW11_9BURK</name>
<organism evidence="2 3">
    <name type="scientific">Aquabacterium olei</name>
    <dbReference type="NCBI Taxonomy" id="1296669"/>
    <lineage>
        <taxon>Bacteria</taxon>
        <taxon>Pseudomonadati</taxon>
        <taxon>Pseudomonadota</taxon>
        <taxon>Betaproteobacteria</taxon>
        <taxon>Burkholderiales</taxon>
        <taxon>Aquabacterium</taxon>
    </lineage>
</organism>
<accession>A0A2U8FW11</accession>
<proteinExistence type="predicted"/>
<evidence type="ECO:0000313" key="3">
    <source>
        <dbReference type="Proteomes" id="UP000244892"/>
    </source>
</evidence>
<gene>
    <name evidence="2" type="ORF">DEH84_17285</name>
</gene>
<evidence type="ECO:0000256" key="1">
    <source>
        <dbReference type="SAM" id="MobiDB-lite"/>
    </source>
</evidence>
<dbReference type="AlphaFoldDB" id="A0A2U8FW11"/>
<reference evidence="2 3" key="1">
    <citation type="submission" date="2018-05" db="EMBL/GenBank/DDBJ databases">
        <title>complete genome sequence of Aquabacterium olei NBRC 110486.</title>
        <authorList>
            <person name="Tang B."/>
            <person name="Chang J."/>
            <person name="Zhang L."/>
            <person name="Yang H."/>
        </authorList>
    </citation>
    <scope>NUCLEOTIDE SEQUENCE [LARGE SCALE GENOMIC DNA]</scope>
    <source>
        <strain evidence="2 3">NBRC 110486</strain>
    </source>
</reference>
<protein>
    <submittedName>
        <fullName evidence="2">Uncharacterized protein</fullName>
    </submittedName>
</protein>
<feature type="compositionally biased region" description="Basic and acidic residues" evidence="1">
    <location>
        <begin position="43"/>
        <end position="54"/>
    </location>
</feature>
<dbReference type="EMBL" id="CP029210">
    <property type="protein sequence ID" value="AWI54978.1"/>
    <property type="molecule type" value="Genomic_DNA"/>
</dbReference>
<sequence length="67" mass="7331">MEGAVQHAPQPGRHAGAAATGGKGVWAIPHCRRRPCAQQQPRLNDRRDDSDCRFTVDPCLGRRPSLT</sequence>
<dbReference type="Proteomes" id="UP000244892">
    <property type="component" value="Chromosome"/>
</dbReference>
<dbReference type="KEGG" id="aon:DEH84_17285"/>
<evidence type="ECO:0000313" key="2">
    <source>
        <dbReference type="EMBL" id="AWI54978.1"/>
    </source>
</evidence>